<feature type="non-terminal residue" evidence="2">
    <location>
        <position position="1"/>
    </location>
</feature>
<keyword evidence="3" id="KW-1185">Reference proteome</keyword>
<evidence type="ECO:0000313" key="3">
    <source>
        <dbReference type="Proteomes" id="UP001374535"/>
    </source>
</evidence>
<dbReference type="EMBL" id="CP144699">
    <property type="protein sequence ID" value="WVZ19532.1"/>
    <property type="molecule type" value="Genomic_DNA"/>
</dbReference>
<feature type="non-terminal residue" evidence="2">
    <location>
        <position position="123"/>
    </location>
</feature>
<feature type="region of interest" description="Disordered" evidence="1">
    <location>
        <begin position="16"/>
        <end position="42"/>
    </location>
</feature>
<accession>A0AAQ3S6T5</accession>
<dbReference type="Proteomes" id="UP001374535">
    <property type="component" value="Chromosome 2"/>
</dbReference>
<gene>
    <name evidence="2" type="ORF">V8G54_006854</name>
</gene>
<evidence type="ECO:0000256" key="1">
    <source>
        <dbReference type="SAM" id="MobiDB-lite"/>
    </source>
</evidence>
<feature type="compositionally biased region" description="Low complexity" evidence="1">
    <location>
        <begin position="89"/>
        <end position="123"/>
    </location>
</feature>
<evidence type="ECO:0000313" key="2">
    <source>
        <dbReference type="EMBL" id="WVZ19532.1"/>
    </source>
</evidence>
<reference evidence="2 3" key="1">
    <citation type="journal article" date="2023" name="Life. Sci Alliance">
        <title>Evolutionary insights into 3D genome organization and epigenetic landscape of Vigna mungo.</title>
        <authorList>
            <person name="Junaid A."/>
            <person name="Singh B."/>
            <person name="Bhatia S."/>
        </authorList>
    </citation>
    <scope>NUCLEOTIDE SEQUENCE [LARGE SCALE GENOMIC DNA]</scope>
    <source>
        <strain evidence="2">Urdbean</strain>
    </source>
</reference>
<organism evidence="2 3">
    <name type="scientific">Vigna mungo</name>
    <name type="common">Black gram</name>
    <name type="synonym">Phaseolus mungo</name>
    <dbReference type="NCBI Taxonomy" id="3915"/>
    <lineage>
        <taxon>Eukaryota</taxon>
        <taxon>Viridiplantae</taxon>
        <taxon>Streptophyta</taxon>
        <taxon>Embryophyta</taxon>
        <taxon>Tracheophyta</taxon>
        <taxon>Spermatophyta</taxon>
        <taxon>Magnoliopsida</taxon>
        <taxon>eudicotyledons</taxon>
        <taxon>Gunneridae</taxon>
        <taxon>Pentapetalae</taxon>
        <taxon>rosids</taxon>
        <taxon>fabids</taxon>
        <taxon>Fabales</taxon>
        <taxon>Fabaceae</taxon>
        <taxon>Papilionoideae</taxon>
        <taxon>50 kb inversion clade</taxon>
        <taxon>NPAAA clade</taxon>
        <taxon>indigoferoid/millettioid clade</taxon>
        <taxon>Phaseoleae</taxon>
        <taxon>Vigna</taxon>
    </lineage>
</organism>
<dbReference type="AlphaFoldDB" id="A0AAQ3S6T5"/>
<sequence>LQEVTDVEDNLLILNGRRLSGAHQPNAPDARALQPRSMAPGSNAFGRVIARLVRPNAPALRSGSMASGPGAQVASRPGSVRQPERKRPSSPSSSTKPPASSFALPNNSASSSTPSNNPSNNPP</sequence>
<name>A0AAQ3S6T5_VIGMU</name>
<proteinExistence type="predicted"/>
<feature type="region of interest" description="Disordered" evidence="1">
    <location>
        <begin position="59"/>
        <end position="123"/>
    </location>
</feature>
<protein>
    <submittedName>
        <fullName evidence="2">Uncharacterized protein</fullName>
    </submittedName>
</protein>